<feature type="transmembrane region" description="Helical" evidence="12">
    <location>
        <begin position="1112"/>
        <end position="1131"/>
    </location>
</feature>
<evidence type="ECO:0000313" key="14">
    <source>
        <dbReference type="EMBL" id="KAF3860260.1"/>
    </source>
</evidence>
<feature type="transmembrane region" description="Helical" evidence="12">
    <location>
        <begin position="1143"/>
        <end position="1168"/>
    </location>
</feature>
<feature type="transmembrane region" description="Helical" evidence="12">
    <location>
        <begin position="1955"/>
        <end position="1980"/>
    </location>
</feature>
<dbReference type="PROSITE" id="PS50259">
    <property type="entry name" value="G_PROTEIN_RECEP_F3_4"/>
    <property type="match status" value="3"/>
</dbReference>
<feature type="transmembrane region" description="Helical" evidence="12">
    <location>
        <begin position="1188"/>
        <end position="1206"/>
    </location>
</feature>
<feature type="transmembrane region" description="Helical" evidence="12">
    <location>
        <begin position="570"/>
        <end position="587"/>
    </location>
</feature>
<evidence type="ECO:0000256" key="5">
    <source>
        <dbReference type="ARBA" id="ARBA00022989"/>
    </source>
</evidence>
<feature type="transmembrane region" description="Helical" evidence="12">
    <location>
        <begin position="2108"/>
        <end position="2128"/>
    </location>
</feature>
<keyword evidence="2" id="KW-1003">Cell membrane</keyword>
<keyword evidence="4" id="KW-0732">Signal</keyword>
<feature type="transmembrane region" description="Helical" evidence="12">
    <location>
        <begin position="474"/>
        <end position="499"/>
    </location>
</feature>
<dbReference type="FunFam" id="3.40.50.2300:FF:000016">
    <property type="entry name" value="Taste 1 receptor member 2"/>
    <property type="match status" value="2"/>
</dbReference>
<dbReference type="GO" id="GO:0004930">
    <property type="term" value="F:G protein-coupled receptor activity"/>
    <property type="evidence" value="ECO:0007669"/>
    <property type="project" value="UniProtKB-KW"/>
</dbReference>
<feature type="transmembrane region" description="Helical" evidence="12">
    <location>
        <begin position="599"/>
        <end position="621"/>
    </location>
</feature>
<protein>
    <recommendedName>
        <fullName evidence="13">G-protein coupled receptors family 3 profile domain-containing protein</fullName>
    </recommendedName>
</protein>
<dbReference type="GO" id="GO:0005886">
    <property type="term" value="C:plasma membrane"/>
    <property type="evidence" value="ECO:0007669"/>
    <property type="project" value="UniProtKB-SubCell"/>
</dbReference>
<feature type="transmembrane region" description="Helical" evidence="12">
    <location>
        <begin position="1075"/>
        <end position="1100"/>
    </location>
</feature>
<dbReference type="Pfam" id="PF07562">
    <property type="entry name" value="NCD3G"/>
    <property type="match status" value="1"/>
</dbReference>
<evidence type="ECO:0000256" key="4">
    <source>
        <dbReference type="ARBA" id="ARBA00022729"/>
    </source>
</evidence>
<feature type="domain" description="G-protein coupled receptors family 3 profile" evidence="13">
    <location>
        <begin position="1886"/>
        <end position="2142"/>
    </location>
</feature>
<dbReference type="InterPro" id="IPR038550">
    <property type="entry name" value="GPCR_3_9-Cys_sf"/>
</dbReference>
<feature type="transmembrane region" description="Helical" evidence="12">
    <location>
        <begin position="1268"/>
        <end position="1290"/>
    </location>
</feature>
<feature type="transmembrane region" description="Helical" evidence="12">
    <location>
        <begin position="1296"/>
        <end position="1316"/>
    </location>
</feature>
<evidence type="ECO:0000256" key="8">
    <source>
        <dbReference type="ARBA" id="ARBA00023170"/>
    </source>
</evidence>
<dbReference type="CDD" id="cd15287">
    <property type="entry name" value="7tmC_TAS1R2a-like"/>
    <property type="match status" value="3"/>
</dbReference>
<keyword evidence="9" id="KW-0325">Glycoprotein</keyword>
<dbReference type="OrthoDB" id="5984008at2759"/>
<feature type="transmembrane region" description="Helical" evidence="12">
    <location>
        <begin position="627"/>
        <end position="647"/>
    </location>
</feature>
<feature type="transmembrane region" description="Helical" evidence="12">
    <location>
        <begin position="2051"/>
        <end position="2068"/>
    </location>
</feature>
<evidence type="ECO:0000256" key="12">
    <source>
        <dbReference type="SAM" id="Phobius"/>
    </source>
</evidence>
<sequence length="2202" mass="249560">MAVVGPYTSTKALTVAPLLMMNHIPMISYGAASSVFSIKQKFPYFLRTVQPNKDVIELIVGILQHFNWRWVAFLYIDDDYGKNGLELFLKKIENTEICLAYNKGLNTNISHSQIFKQINSQKIGAIIVFAPEWTAEALIVSAINQNVTNKVWIASDAWSLNKNLPKKKGIRNIGTVIGVSEKRVTIPGFSDFIHFSRRHTYCENASQNIHCNQVCNCSSLSAKDVVAADPSFNFPFILLCMPSLMPYTMPCNVDLADLLAELKKSNFTLLNQSIRFDENGDPDFGSYSVVFWNHSDEAEEIGIHDFDQSAKLFINNSKIKWHIVGEVSAYVMCSEKCSVGFVKRFTGTHKCCFDCEICPSGRYVTRNTTEDPYRCIDCKETEWSAAGNTSCNLREVEYIPFTDDGAILIMLGAWALVGFTLAVSVLFAINYNTPVVRSAGGPMCFLILVCLSLCSISVFFYFGEPTTSSCILRFLPFLLFYTVCLACFVVRSFQIVFIFKIAAKFPKLHSWWIKYHGQWLVITVAFGIQALLLLIGYTCSPPESNKDTDLYPDKIILGCDLNLKATSGPVLFLFSLCFLCFIFSYMGKDLPENYNEAKAITFCLLLLILTWILFATTFVLYHGKYIPILNALAILSSLYSFLMWYFLPKCYIIIFQSYKNTQEYFQGLILNYTKTICHASEFQLEGDYLLGGLFGIHHDSDPDSHDRPEDVDCASKPLISSSYRRFQLMRFAVDEINNSTNLLPNVSLGYEIFDQCSDTHNFPELFYFVSANGLVQPWGEPHESLSKVMAVVGPYTSTKALTVAPLLMMNHIPMNVTNKVWIASDAWSLNKNLPKKKGIRNIGTVIGVSEKRVTIPGFSDFIHFSRRHTYCENASQNIHCNQVCNCSSLSAKDVVAATLLLISLFILLCMPSLMPYTMPCNVDLADLLAELKKSNFTLLNQSIRFDENGDPDFGSYSVVFWNHSDEAEEIGIHDFDQSAKLFINNSKIKWHIVGEVSAYVSVFRKCSVGFVKRFTGTHKCCFDCEICPSGRYVTRNTTEDPYRCIDCKETEWSAAGNTSCNLREVEYIPFTDDGAILIMLGAWALVGFTLAVSVLFAINYNTPVVRSAGGPMCFLILVCLSLCSISVFFYFGEPTTSSCILRFLPFLLFYTVCLACFVVRSFQIVFIFKIAAKFPKLHSWWIKYHGQWLVITVAFGIQALLLLIGYTCSPPESNKDTDLYPDKIILGCDLNLKATSGPVLFLFSLCFLCFIFSYMGKDLPENYNEAKAITFCLLLLILTWILFATTFVLYHGKYIPILNALAILSSLYSFLMWYFLPKCYIIIFQSYKNTQEYFQGLILNYTKTICHAPDSEFQLEGDYLLGGLFDIHFDDDPVYHDRPEAVECSSKPFTLPSYRRFQVMRFSVEQINNSTKLLPNVSLGYEIFDHCSDLHNFPGILQLLSVNGLVQPWGEPHDNLSKLIAVVGPFSSTNTLTVAPLFMTNLIPMVSYGAASSAFAEKAKFPSFLRTVHSNKEVIDLIFNIVKHFNWSWVAFLNSDDAYGIDGLELFYKRIKDTEICLAYNKGLNDDTNDTEIFKEIEVQKINTIIVFAPKMTAEALIESAVRLNVTNRVWIAGDTWSLSTKLHKMKGIKNIGTVIGVSQPVVTIPGFSDFLNFSGSQTHCENSEKKLFCNQACNCSSPSAEEILSVDPSYNFPVYSAVYAIAHALHNALQCGSGRCNSNITLYPYTVLAELKQSNFTLLNQSIQFDENIEPRFGSYSIVFWNDSGEAEVIGYYKFHPSIHYYIDENQIQWYTDGEVSGYFYQIMCGIMQCAYRCAYFGMFPRMSSRIFQKARWNAQMLLQLCDVPEWNICQHYRCIDCKDTEWSAAGSTSCNLREVEYIPFTDDGAILIMVGAWALVGFTLAVSVLFAINYNTPVVRSAGGPMCFLILVCLSLCSISVFFYFGEPTTSSCILRFLPFLLFYTVCLACFVVRSFQIVCIFKIAAKFPKLHSWWMKYHGQWLVITVAFGIQALLLLMGYSLAPLKPFNETIWYPDKIILGCDLDLKATAGPMLLLLSLCFLCFIFSYMGKDLPKNYNEAKAITFCLLLLILTWIAFATEYMLYHGKYIPILNALAILSSLYSFLVWYFLPKCYIIIFQSHRNTHEYFQGLIQNYTKTISHWKEIFCWVDFLIFIIVTLFIMTDQKPWIAPVIPSYSQVIGGFR</sequence>
<keyword evidence="3 12" id="KW-0812">Transmembrane</keyword>
<keyword evidence="10" id="KW-0807">Transducer</keyword>
<evidence type="ECO:0000256" key="6">
    <source>
        <dbReference type="ARBA" id="ARBA00023040"/>
    </source>
</evidence>
<feature type="transmembrane region" description="Helical" evidence="12">
    <location>
        <begin position="2080"/>
        <end position="2102"/>
    </location>
</feature>
<dbReference type="InterPro" id="IPR001828">
    <property type="entry name" value="ANF_lig-bd_rcpt"/>
</dbReference>
<dbReference type="InterPro" id="IPR000337">
    <property type="entry name" value="GPCR_3"/>
</dbReference>
<keyword evidence="6" id="KW-0297">G-protein coupled receptor</keyword>
<keyword evidence="15" id="KW-1185">Reference proteome</keyword>
<evidence type="ECO:0000256" key="7">
    <source>
        <dbReference type="ARBA" id="ARBA00023136"/>
    </source>
</evidence>
<dbReference type="Pfam" id="PF01094">
    <property type="entry name" value="ANF_receptor"/>
    <property type="match status" value="3"/>
</dbReference>
<dbReference type="InterPro" id="IPR017978">
    <property type="entry name" value="GPCR_3_C"/>
</dbReference>
<dbReference type="PRINTS" id="PR00248">
    <property type="entry name" value="GPCRMGR"/>
</dbReference>
<feature type="transmembrane region" description="Helical" evidence="12">
    <location>
        <begin position="443"/>
        <end position="462"/>
    </location>
</feature>
<keyword evidence="8" id="KW-0675">Receptor</keyword>
<dbReference type="InterPro" id="IPR028082">
    <property type="entry name" value="Peripla_BP_I"/>
</dbReference>
<evidence type="ECO:0000259" key="13">
    <source>
        <dbReference type="PROSITE" id="PS50259"/>
    </source>
</evidence>
<feature type="transmembrane region" description="Helical" evidence="12">
    <location>
        <begin position="1924"/>
        <end position="1943"/>
    </location>
</feature>
<dbReference type="PRINTS" id="PR00592">
    <property type="entry name" value="CASENSINGR"/>
</dbReference>
<dbReference type="Gene3D" id="3.40.50.2300">
    <property type="match status" value="5"/>
</dbReference>
<comment type="subcellular location">
    <subcellularLocation>
        <location evidence="1">Cell membrane</location>
        <topology evidence="1">Multi-pass membrane protein</topology>
    </subcellularLocation>
</comment>
<feature type="transmembrane region" description="Helical" evidence="12">
    <location>
        <begin position="1887"/>
        <end position="1912"/>
    </location>
</feature>
<dbReference type="Proteomes" id="UP000518266">
    <property type="component" value="Unassembled WGS sequence"/>
</dbReference>
<dbReference type="FunFam" id="2.10.50.30:FF:000004">
    <property type="entry name" value="Taste receptor type 1 member 3-like protein"/>
    <property type="match status" value="2"/>
</dbReference>
<reference evidence="14 15" key="1">
    <citation type="submission" date="2020-03" db="EMBL/GenBank/DDBJ databases">
        <title>Dissostichus mawsoni Genome sequencing and assembly.</title>
        <authorList>
            <person name="Park H."/>
        </authorList>
    </citation>
    <scope>NUCLEOTIDE SEQUENCE [LARGE SCALE GENOMIC DNA]</scope>
    <source>
        <strain evidence="14">DM0001</strain>
        <tissue evidence="14">Muscle</tissue>
    </source>
</reference>
<feature type="transmembrane region" description="Helical" evidence="12">
    <location>
        <begin position="2000"/>
        <end position="2021"/>
    </location>
</feature>
<feature type="transmembrane region" description="Helical" evidence="12">
    <location>
        <begin position="406"/>
        <end position="431"/>
    </location>
</feature>
<evidence type="ECO:0000313" key="15">
    <source>
        <dbReference type="Proteomes" id="UP000518266"/>
    </source>
</evidence>
<dbReference type="InterPro" id="IPR000068">
    <property type="entry name" value="GPCR_3_Ca_sens_rcpt-rel"/>
</dbReference>
<feature type="transmembrane region" description="Helical" evidence="12">
    <location>
        <begin position="519"/>
        <end position="537"/>
    </location>
</feature>
<evidence type="ECO:0000256" key="11">
    <source>
        <dbReference type="ARBA" id="ARBA00038492"/>
    </source>
</evidence>
<dbReference type="SUPFAM" id="SSF53822">
    <property type="entry name" value="Periplasmic binding protein-like I"/>
    <property type="match status" value="4"/>
</dbReference>
<dbReference type="GO" id="GO:0050909">
    <property type="term" value="P:sensory perception of taste"/>
    <property type="evidence" value="ECO:0007669"/>
    <property type="project" value="UniProtKB-ARBA"/>
</dbReference>
<feature type="transmembrane region" description="Helical" evidence="12">
    <location>
        <begin position="1239"/>
        <end position="1256"/>
    </location>
</feature>
<feature type="domain" description="G-protein coupled receptors family 3 profile" evidence="13">
    <location>
        <begin position="405"/>
        <end position="663"/>
    </location>
</feature>
<keyword evidence="7 12" id="KW-0472">Membrane</keyword>
<evidence type="ECO:0000256" key="3">
    <source>
        <dbReference type="ARBA" id="ARBA00022692"/>
    </source>
</evidence>
<organism evidence="14 15">
    <name type="scientific">Dissostichus mawsoni</name>
    <name type="common">Antarctic cod</name>
    <dbReference type="NCBI Taxonomy" id="36200"/>
    <lineage>
        <taxon>Eukaryota</taxon>
        <taxon>Metazoa</taxon>
        <taxon>Chordata</taxon>
        <taxon>Craniata</taxon>
        <taxon>Vertebrata</taxon>
        <taxon>Euteleostomi</taxon>
        <taxon>Actinopterygii</taxon>
        <taxon>Neopterygii</taxon>
        <taxon>Teleostei</taxon>
        <taxon>Neoteleostei</taxon>
        <taxon>Acanthomorphata</taxon>
        <taxon>Eupercaria</taxon>
        <taxon>Perciformes</taxon>
        <taxon>Notothenioidei</taxon>
        <taxon>Nototheniidae</taxon>
        <taxon>Dissostichus</taxon>
    </lineage>
</organism>
<gene>
    <name evidence="14" type="ORF">F7725_000515</name>
</gene>
<evidence type="ECO:0000256" key="10">
    <source>
        <dbReference type="ARBA" id="ARBA00023224"/>
    </source>
</evidence>
<feature type="transmembrane region" description="Helical" evidence="12">
    <location>
        <begin position="894"/>
        <end position="914"/>
    </location>
</feature>
<dbReference type="PANTHER" id="PTHR24061">
    <property type="entry name" value="CALCIUM-SENSING RECEPTOR-RELATED"/>
    <property type="match status" value="1"/>
</dbReference>
<evidence type="ECO:0000256" key="9">
    <source>
        <dbReference type="ARBA" id="ARBA00023180"/>
    </source>
</evidence>
<proteinExistence type="inferred from homology"/>
<name>A0A7J5ZF64_DISMA</name>
<dbReference type="Pfam" id="PF00003">
    <property type="entry name" value="7tm_3"/>
    <property type="match status" value="3"/>
</dbReference>
<accession>A0A7J5ZF64</accession>
<dbReference type="InterPro" id="IPR011500">
    <property type="entry name" value="GPCR_3_9-Cys_dom"/>
</dbReference>
<evidence type="ECO:0000256" key="1">
    <source>
        <dbReference type="ARBA" id="ARBA00004651"/>
    </source>
</evidence>
<keyword evidence="5 12" id="KW-1133">Transmembrane helix</keyword>
<comment type="caution">
    <text evidence="14">The sequence shown here is derived from an EMBL/GenBank/DDBJ whole genome shotgun (WGS) entry which is preliminary data.</text>
</comment>
<feature type="domain" description="G-protein coupled receptors family 3 profile" evidence="13">
    <location>
        <begin position="1074"/>
        <end position="1332"/>
    </location>
</feature>
<dbReference type="EMBL" id="JAAKFY010000002">
    <property type="protein sequence ID" value="KAF3860260.1"/>
    <property type="molecule type" value="Genomic_DNA"/>
</dbReference>
<dbReference type="PANTHER" id="PTHR24061:SF441">
    <property type="entry name" value="TASTE RECEPTOR TYPE 1 MEMBER 2B-RELATED"/>
    <property type="match status" value="1"/>
</dbReference>
<comment type="similarity">
    <text evidence="11">Belongs to the G-protein coupled receptor 3 family. TAS1R subfamily.</text>
</comment>
<dbReference type="Gene3D" id="2.10.50.30">
    <property type="entry name" value="GPCR, family 3, nine cysteines domain"/>
    <property type="match status" value="2"/>
</dbReference>
<feature type="transmembrane region" description="Helical" evidence="12">
    <location>
        <begin position="2163"/>
        <end position="2180"/>
    </location>
</feature>
<evidence type="ECO:0000256" key="2">
    <source>
        <dbReference type="ARBA" id="ARBA00022475"/>
    </source>
</evidence>